<feature type="transmembrane region" description="Helical" evidence="8">
    <location>
        <begin position="191"/>
        <end position="211"/>
    </location>
</feature>
<keyword evidence="4" id="KW-0029">Amino-acid transport</keyword>
<evidence type="ECO:0000256" key="6">
    <source>
        <dbReference type="ARBA" id="ARBA00023136"/>
    </source>
</evidence>
<dbReference type="GO" id="GO:0015171">
    <property type="term" value="F:amino acid transmembrane transporter activity"/>
    <property type="evidence" value="ECO:0007669"/>
    <property type="project" value="TreeGrafter"/>
</dbReference>
<dbReference type="InterPro" id="IPR004841">
    <property type="entry name" value="AA-permease/SLC12A_dom"/>
</dbReference>
<feature type="transmembrane region" description="Helical" evidence="8">
    <location>
        <begin position="76"/>
        <end position="96"/>
    </location>
</feature>
<dbReference type="Proteomes" id="UP000799537">
    <property type="component" value="Unassembled WGS sequence"/>
</dbReference>
<evidence type="ECO:0000259" key="9">
    <source>
        <dbReference type="Pfam" id="PF00324"/>
    </source>
</evidence>
<feature type="transmembrane region" description="Helical" evidence="8">
    <location>
        <begin position="231"/>
        <end position="253"/>
    </location>
</feature>
<evidence type="ECO:0000256" key="2">
    <source>
        <dbReference type="ARBA" id="ARBA00022448"/>
    </source>
</evidence>
<evidence type="ECO:0000256" key="5">
    <source>
        <dbReference type="ARBA" id="ARBA00022989"/>
    </source>
</evidence>
<name>A0A6A6C3H8_ZASCE</name>
<keyword evidence="5 8" id="KW-1133">Transmembrane helix</keyword>
<dbReference type="OrthoDB" id="3900342at2759"/>
<feature type="transmembrane region" description="Helical" evidence="8">
    <location>
        <begin position="51"/>
        <end position="70"/>
    </location>
</feature>
<evidence type="ECO:0000313" key="10">
    <source>
        <dbReference type="EMBL" id="KAF2161473.1"/>
    </source>
</evidence>
<sequence>MFGFKQPDKTTAYDGGFESHEVEPGVDDNVRQEIDPDSGVKRGLKNRHLSMMALAGIIGPGLLVGSGGALENGGPASLLIGFGVIGIIAFSIMQSLGEVTTLYPGGGAFVSLAERFVDKGFAVAVGWNYFIIWAAVLSNEYNVITSIFVFWSDKVPLWGYFLIFWSAFMAFQLIGVEAFGEAEFWLALIKLLGLTAYFIFAIIYASGGLIGQQHAIGFQYWHNPGPWNGNGFRGVAAVFVFCSTFYAGVESVAVAATETRNPGVAVPQAIRQVFWRIIFIYMGSAFFFGLTCPANAPQLVDGASRSLQSPMTVAIQNAGWEGGVHLINAFIFVTCLSAVNSSIYIGSRTLLYMAHRGLAPRFLSWTNGRGVPVFALVLTNAVGAISMMNVSTGASKAYQYIVNLSGVSTFLVWGSISFIHIRFRSAWKVQGRSPDELPYKSLLYPWNAYFGLGANLFLALVQGWTTLSPFKAGNFVDAYILLPLFPIIWIVFKLFNRTNFWRSWEVDLDQGRRVDLDRAKAETALATGAKQKWWQKVTKAFL</sequence>
<evidence type="ECO:0000256" key="7">
    <source>
        <dbReference type="SAM" id="MobiDB-lite"/>
    </source>
</evidence>
<dbReference type="PIRSF" id="PIRSF006060">
    <property type="entry name" value="AA_transporter"/>
    <property type="match status" value="1"/>
</dbReference>
<keyword evidence="3 8" id="KW-0812">Transmembrane</keyword>
<feature type="transmembrane region" description="Helical" evidence="8">
    <location>
        <begin position="476"/>
        <end position="495"/>
    </location>
</feature>
<feature type="transmembrane region" description="Helical" evidence="8">
    <location>
        <begin position="442"/>
        <end position="464"/>
    </location>
</feature>
<feature type="domain" description="Amino acid permease/ SLC12A" evidence="9">
    <location>
        <begin position="48"/>
        <end position="500"/>
    </location>
</feature>
<proteinExistence type="predicted"/>
<dbReference type="Gene3D" id="1.20.1740.10">
    <property type="entry name" value="Amino acid/polyamine transporter I"/>
    <property type="match status" value="1"/>
</dbReference>
<organism evidence="10 11">
    <name type="scientific">Zasmidium cellare ATCC 36951</name>
    <dbReference type="NCBI Taxonomy" id="1080233"/>
    <lineage>
        <taxon>Eukaryota</taxon>
        <taxon>Fungi</taxon>
        <taxon>Dikarya</taxon>
        <taxon>Ascomycota</taxon>
        <taxon>Pezizomycotina</taxon>
        <taxon>Dothideomycetes</taxon>
        <taxon>Dothideomycetidae</taxon>
        <taxon>Mycosphaerellales</taxon>
        <taxon>Mycosphaerellaceae</taxon>
        <taxon>Zasmidium</taxon>
    </lineage>
</organism>
<feature type="transmembrane region" description="Helical" evidence="8">
    <location>
        <begin position="368"/>
        <end position="388"/>
    </location>
</feature>
<evidence type="ECO:0000256" key="3">
    <source>
        <dbReference type="ARBA" id="ARBA00022692"/>
    </source>
</evidence>
<feature type="transmembrane region" description="Helical" evidence="8">
    <location>
        <begin position="116"/>
        <end position="137"/>
    </location>
</feature>
<feature type="transmembrane region" description="Helical" evidence="8">
    <location>
        <begin position="273"/>
        <end position="296"/>
    </location>
</feature>
<keyword evidence="11" id="KW-1185">Reference proteome</keyword>
<dbReference type="PROSITE" id="PS00218">
    <property type="entry name" value="AMINO_ACID_PERMEASE_1"/>
    <property type="match status" value="1"/>
</dbReference>
<evidence type="ECO:0000256" key="4">
    <source>
        <dbReference type="ARBA" id="ARBA00022970"/>
    </source>
</evidence>
<feature type="region of interest" description="Disordered" evidence="7">
    <location>
        <begin position="1"/>
        <end position="38"/>
    </location>
</feature>
<protein>
    <recommendedName>
        <fullName evidence="9">Amino acid permease/ SLC12A domain-containing protein</fullName>
    </recommendedName>
</protein>
<evidence type="ECO:0000313" key="11">
    <source>
        <dbReference type="Proteomes" id="UP000799537"/>
    </source>
</evidence>
<keyword evidence="2" id="KW-0813">Transport</keyword>
<accession>A0A6A6C3H8</accession>
<feature type="transmembrane region" description="Helical" evidence="8">
    <location>
        <begin position="400"/>
        <end position="421"/>
    </location>
</feature>
<gene>
    <name evidence="10" type="ORF">M409DRAFT_69807</name>
</gene>
<dbReference type="GO" id="GO:0016020">
    <property type="term" value="C:membrane"/>
    <property type="evidence" value="ECO:0007669"/>
    <property type="project" value="UniProtKB-SubCell"/>
</dbReference>
<feature type="transmembrane region" description="Helical" evidence="8">
    <location>
        <begin position="326"/>
        <end position="347"/>
    </location>
</feature>
<dbReference type="EMBL" id="ML993619">
    <property type="protein sequence ID" value="KAF2161473.1"/>
    <property type="molecule type" value="Genomic_DNA"/>
</dbReference>
<reference evidence="10" key="1">
    <citation type="journal article" date="2020" name="Stud. Mycol.">
        <title>101 Dothideomycetes genomes: a test case for predicting lifestyles and emergence of pathogens.</title>
        <authorList>
            <person name="Haridas S."/>
            <person name="Albert R."/>
            <person name="Binder M."/>
            <person name="Bloem J."/>
            <person name="Labutti K."/>
            <person name="Salamov A."/>
            <person name="Andreopoulos B."/>
            <person name="Baker S."/>
            <person name="Barry K."/>
            <person name="Bills G."/>
            <person name="Bluhm B."/>
            <person name="Cannon C."/>
            <person name="Castanera R."/>
            <person name="Culley D."/>
            <person name="Daum C."/>
            <person name="Ezra D."/>
            <person name="Gonzalez J."/>
            <person name="Henrissat B."/>
            <person name="Kuo A."/>
            <person name="Liang C."/>
            <person name="Lipzen A."/>
            <person name="Lutzoni F."/>
            <person name="Magnuson J."/>
            <person name="Mondo S."/>
            <person name="Nolan M."/>
            <person name="Ohm R."/>
            <person name="Pangilinan J."/>
            <person name="Park H.-J."/>
            <person name="Ramirez L."/>
            <person name="Alfaro M."/>
            <person name="Sun H."/>
            <person name="Tritt A."/>
            <person name="Yoshinaga Y."/>
            <person name="Zwiers L.-H."/>
            <person name="Turgeon B."/>
            <person name="Goodwin S."/>
            <person name="Spatafora J."/>
            <person name="Crous P."/>
            <person name="Grigoriev I."/>
        </authorList>
    </citation>
    <scope>NUCLEOTIDE SEQUENCE</scope>
    <source>
        <strain evidence="10">ATCC 36951</strain>
    </source>
</reference>
<dbReference type="GeneID" id="54571722"/>
<dbReference type="PANTHER" id="PTHR43341">
    <property type="entry name" value="AMINO ACID PERMEASE"/>
    <property type="match status" value="1"/>
</dbReference>
<comment type="subcellular location">
    <subcellularLocation>
        <location evidence="1">Membrane</location>
        <topology evidence="1">Multi-pass membrane protein</topology>
    </subcellularLocation>
</comment>
<dbReference type="PANTHER" id="PTHR43341:SF26">
    <property type="entry name" value="GENERAL AMINO ACID PERMEASE AGP3"/>
    <property type="match status" value="1"/>
</dbReference>
<dbReference type="AlphaFoldDB" id="A0A6A6C3H8"/>
<evidence type="ECO:0000256" key="1">
    <source>
        <dbReference type="ARBA" id="ARBA00004141"/>
    </source>
</evidence>
<feature type="transmembrane region" description="Helical" evidence="8">
    <location>
        <begin position="157"/>
        <end position="179"/>
    </location>
</feature>
<dbReference type="InterPro" id="IPR004840">
    <property type="entry name" value="Amino_acid_permease_CS"/>
</dbReference>
<keyword evidence="6 8" id="KW-0472">Membrane</keyword>
<dbReference type="FunFam" id="1.20.1740.10:FF:000001">
    <property type="entry name" value="Amino acid permease"/>
    <property type="match status" value="1"/>
</dbReference>
<feature type="compositionally biased region" description="Basic and acidic residues" evidence="7">
    <location>
        <begin position="17"/>
        <end position="38"/>
    </location>
</feature>
<dbReference type="Pfam" id="PF00324">
    <property type="entry name" value="AA_permease"/>
    <property type="match status" value="1"/>
</dbReference>
<evidence type="ECO:0000256" key="8">
    <source>
        <dbReference type="SAM" id="Phobius"/>
    </source>
</evidence>
<dbReference type="RefSeq" id="XP_033662362.1">
    <property type="nucleotide sequence ID" value="XM_033818450.1"/>
</dbReference>
<dbReference type="InterPro" id="IPR050524">
    <property type="entry name" value="APC_YAT"/>
</dbReference>